<dbReference type="InterPro" id="IPR004358">
    <property type="entry name" value="Sig_transdc_His_kin-like_C"/>
</dbReference>
<evidence type="ECO:0000256" key="5">
    <source>
        <dbReference type="ARBA" id="ARBA00022679"/>
    </source>
</evidence>
<keyword evidence="4" id="KW-0597">Phosphoprotein</keyword>
<protein>
    <recommendedName>
        <fullName evidence="3">histidine kinase</fullName>
        <ecNumber evidence="3">2.7.13.3</ecNumber>
    </recommendedName>
</protein>
<keyword evidence="12" id="KW-1185">Reference proteome</keyword>
<evidence type="ECO:0000256" key="8">
    <source>
        <dbReference type="ARBA" id="ARBA00022989"/>
    </source>
</evidence>
<keyword evidence="9" id="KW-0472">Membrane</keyword>
<dbReference type="InterPro" id="IPR005467">
    <property type="entry name" value="His_kinase_dom"/>
</dbReference>
<dbReference type="InterPro" id="IPR050428">
    <property type="entry name" value="TCS_sensor_his_kinase"/>
</dbReference>
<evidence type="ECO:0000313" key="12">
    <source>
        <dbReference type="Proteomes" id="UP001229313"/>
    </source>
</evidence>
<dbReference type="Proteomes" id="UP001229313">
    <property type="component" value="Chromosome"/>
</dbReference>
<comment type="catalytic activity">
    <reaction evidence="1">
        <text>ATP + protein L-histidine = ADP + protein N-phospho-L-histidine.</text>
        <dbReference type="EC" id="2.7.13.3"/>
    </reaction>
</comment>
<proteinExistence type="predicted"/>
<dbReference type="PRINTS" id="PR00344">
    <property type="entry name" value="BCTRLSENSOR"/>
</dbReference>
<dbReference type="InterPro" id="IPR003594">
    <property type="entry name" value="HATPase_dom"/>
</dbReference>
<dbReference type="EC" id="2.7.13.3" evidence="3"/>
<dbReference type="SMART" id="SM00387">
    <property type="entry name" value="HATPase_c"/>
    <property type="match status" value="1"/>
</dbReference>
<evidence type="ECO:0000256" key="4">
    <source>
        <dbReference type="ARBA" id="ARBA00022553"/>
    </source>
</evidence>
<dbReference type="SUPFAM" id="SSF55874">
    <property type="entry name" value="ATPase domain of HSP90 chaperone/DNA topoisomerase II/histidine kinase"/>
    <property type="match status" value="1"/>
</dbReference>
<dbReference type="EMBL" id="CP133568">
    <property type="protein sequence ID" value="WMT03924.1"/>
    <property type="molecule type" value="Genomic_DNA"/>
</dbReference>
<keyword evidence="7 11" id="KW-0418">Kinase</keyword>
<name>A0ABY9PC19_9GAMM</name>
<evidence type="ECO:0000256" key="6">
    <source>
        <dbReference type="ARBA" id="ARBA00022692"/>
    </source>
</evidence>
<dbReference type="CDD" id="cd00075">
    <property type="entry name" value="HATPase"/>
    <property type="match status" value="1"/>
</dbReference>
<gene>
    <name evidence="11" type="ORF">RDV84_03500</name>
</gene>
<evidence type="ECO:0000256" key="1">
    <source>
        <dbReference type="ARBA" id="ARBA00000085"/>
    </source>
</evidence>
<keyword evidence="5" id="KW-0808">Transferase</keyword>
<keyword evidence="8" id="KW-1133">Transmembrane helix</keyword>
<organism evidence="11 12">
    <name type="scientific">Lysobacter yananisis</name>
    <dbReference type="NCBI Taxonomy" id="1003114"/>
    <lineage>
        <taxon>Bacteria</taxon>
        <taxon>Pseudomonadati</taxon>
        <taxon>Pseudomonadota</taxon>
        <taxon>Gammaproteobacteria</taxon>
        <taxon>Lysobacterales</taxon>
        <taxon>Lysobacteraceae</taxon>
        <taxon>Lysobacter</taxon>
    </lineage>
</organism>
<reference evidence="11 12" key="1">
    <citation type="submission" date="2023-08" db="EMBL/GenBank/DDBJ databases">
        <title>The whole genome sequence of Lysobacter yananisis.</title>
        <authorList>
            <person name="Sun H."/>
        </authorList>
    </citation>
    <scope>NUCLEOTIDE SEQUENCE [LARGE SCALE GENOMIC DNA]</scope>
    <source>
        <strain evidence="11 12">SNNU513</strain>
    </source>
</reference>
<dbReference type="Gene3D" id="3.30.565.10">
    <property type="entry name" value="Histidine kinase-like ATPase, C-terminal domain"/>
    <property type="match status" value="1"/>
</dbReference>
<dbReference type="GO" id="GO:0016301">
    <property type="term" value="F:kinase activity"/>
    <property type="evidence" value="ECO:0007669"/>
    <property type="project" value="UniProtKB-KW"/>
</dbReference>
<dbReference type="RefSeq" id="WP_309152460.1">
    <property type="nucleotide sequence ID" value="NZ_CP133568.1"/>
</dbReference>
<feature type="domain" description="Histidine kinase" evidence="10">
    <location>
        <begin position="1"/>
        <end position="112"/>
    </location>
</feature>
<sequence>MLHELLANPIDNTIRCTPPGGRTEVEARRDGAAVRFAVADDGPGIAESERERVVERFVRGSKADSQGSGLGLAIAREIAALHGGALTLAASPHRRIPAACGSASPCPPPVRPPRAADPSSIFVARSSALALPGSRLLTHLRSRSLRMQAPTASQLRIAPRQSVSAIDFALRFAPRPHRQARRKFFSARANRGKIACKNDPMRST</sequence>
<accession>A0ABY9PC19</accession>
<keyword evidence="6" id="KW-0812">Transmembrane</keyword>
<dbReference type="PANTHER" id="PTHR45436">
    <property type="entry name" value="SENSOR HISTIDINE KINASE YKOH"/>
    <property type="match status" value="1"/>
</dbReference>
<evidence type="ECO:0000256" key="3">
    <source>
        <dbReference type="ARBA" id="ARBA00012438"/>
    </source>
</evidence>
<comment type="subcellular location">
    <subcellularLocation>
        <location evidence="2">Membrane</location>
    </subcellularLocation>
</comment>
<evidence type="ECO:0000259" key="10">
    <source>
        <dbReference type="PROSITE" id="PS50109"/>
    </source>
</evidence>
<dbReference type="PANTHER" id="PTHR45436:SF5">
    <property type="entry name" value="SENSOR HISTIDINE KINASE TRCS"/>
    <property type="match status" value="1"/>
</dbReference>
<evidence type="ECO:0000256" key="7">
    <source>
        <dbReference type="ARBA" id="ARBA00022777"/>
    </source>
</evidence>
<evidence type="ECO:0000313" key="11">
    <source>
        <dbReference type="EMBL" id="WMT03924.1"/>
    </source>
</evidence>
<evidence type="ECO:0000256" key="2">
    <source>
        <dbReference type="ARBA" id="ARBA00004370"/>
    </source>
</evidence>
<dbReference type="InterPro" id="IPR036890">
    <property type="entry name" value="HATPase_C_sf"/>
</dbReference>
<evidence type="ECO:0000256" key="9">
    <source>
        <dbReference type="ARBA" id="ARBA00023136"/>
    </source>
</evidence>
<dbReference type="PROSITE" id="PS50109">
    <property type="entry name" value="HIS_KIN"/>
    <property type="match status" value="1"/>
</dbReference>
<dbReference type="Pfam" id="PF02518">
    <property type="entry name" value="HATPase_c"/>
    <property type="match status" value="1"/>
</dbReference>